<keyword evidence="5 12" id="KW-0545">Nucleotide biosynthesis</keyword>
<dbReference type="PROSITE" id="PS01331">
    <property type="entry name" value="THYMIDYLATE_KINASE"/>
    <property type="match status" value="1"/>
</dbReference>
<dbReference type="RefSeq" id="WP_040009195.1">
    <property type="nucleotide sequence ID" value="NZ_CP009574.1"/>
</dbReference>
<dbReference type="GO" id="GO:0006235">
    <property type="term" value="P:dTTP biosynthetic process"/>
    <property type="evidence" value="ECO:0007669"/>
    <property type="project" value="UniProtKB-UniRule"/>
</dbReference>
<dbReference type="InterPro" id="IPR018095">
    <property type="entry name" value="Thymidylate_kin_CS"/>
</dbReference>
<evidence type="ECO:0000256" key="12">
    <source>
        <dbReference type="HAMAP-Rule" id="MF_00165"/>
    </source>
</evidence>
<evidence type="ECO:0000256" key="2">
    <source>
        <dbReference type="ARBA" id="ARBA00012980"/>
    </source>
</evidence>
<comment type="catalytic activity">
    <reaction evidence="10 12">
        <text>dTMP + ATP = dTDP + ADP</text>
        <dbReference type="Rhea" id="RHEA:13517"/>
        <dbReference type="ChEBI" id="CHEBI:30616"/>
        <dbReference type="ChEBI" id="CHEBI:58369"/>
        <dbReference type="ChEBI" id="CHEBI:63528"/>
        <dbReference type="ChEBI" id="CHEBI:456216"/>
        <dbReference type="EC" id="2.7.4.9"/>
    </reaction>
</comment>
<evidence type="ECO:0000256" key="11">
    <source>
        <dbReference type="ARBA" id="ARBA00057735"/>
    </source>
</evidence>
<dbReference type="EC" id="2.7.4.9" evidence="2 12"/>
<dbReference type="AlphaFoldDB" id="A0A097EPE3"/>
<sequence length="207" mass="23375">MKSKFIVIEGLDGAGKSTAINFIKKYLEKKNLGAVYTREPGGTKIAEDIRNLTLKNYADESVHSDTELLLMYASRVQHIQNLIKPSLEKGLNVVSDRFYWSSMAYQGGGRGISLVKLEALNKHFVAECEPDLVIYLDIDPIVGLQRAKKVGDPDRIEQAGLEFFDRARQTFKNLVKKSNHAVEIDASLSISEIEKQIYHTLDNHFNF</sequence>
<feature type="domain" description="Thymidylate kinase-like" evidence="13">
    <location>
        <begin position="8"/>
        <end position="197"/>
    </location>
</feature>
<evidence type="ECO:0000313" key="15">
    <source>
        <dbReference type="Proteomes" id="UP000029672"/>
    </source>
</evidence>
<name>A0A097EPE3_9GAMM</name>
<dbReference type="GO" id="GO:0005524">
    <property type="term" value="F:ATP binding"/>
    <property type="evidence" value="ECO:0007669"/>
    <property type="project" value="UniProtKB-UniRule"/>
</dbReference>
<dbReference type="eggNOG" id="COG0125">
    <property type="taxonomic scope" value="Bacteria"/>
</dbReference>
<evidence type="ECO:0000256" key="3">
    <source>
        <dbReference type="ARBA" id="ARBA00017144"/>
    </source>
</evidence>
<dbReference type="KEGG" id="frf:LO80_05270"/>
<evidence type="ECO:0000256" key="5">
    <source>
        <dbReference type="ARBA" id="ARBA00022727"/>
    </source>
</evidence>
<organism evidence="14 15">
    <name type="scientific">Candidatus Francisella endociliophora</name>
    <dbReference type="NCBI Taxonomy" id="653937"/>
    <lineage>
        <taxon>Bacteria</taxon>
        <taxon>Pseudomonadati</taxon>
        <taxon>Pseudomonadota</taxon>
        <taxon>Gammaproteobacteria</taxon>
        <taxon>Thiotrichales</taxon>
        <taxon>Francisellaceae</taxon>
        <taxon>Francisella</taxon>
    </lineage>
</organism>
<keyword evidence="7 12" id="KW-0418">Kinase</keyword>
<reference evidence="14 15" key="1">
    <citation type="submission" date="2014-10" db="EMBL/GenBank/DDBJ databases">
        <title>Whole genome sequence of Francisella endociliophora strain FSC1006, isolated from a laboratory culture of the marine ciliate Euplotes raikovi.</title>
        <authorList>
            <person name="Granberg M."/>
            <person name="Backman S."/>
            <person name="Lundmark E."/>
            <person name="Nilsson E."/>
            <person name="Karlsson E."/>
            <person name="Thelaus J."/>
            <person name="Ohrman C."/>
            <person name="Larkeryd A."/>
            <person name="Stenberg P."/>
        </authorList>
    </citation>
    <scope>NUCLEOTIDE SEQUENCE [LARGE SCALE GENOMIC DNA]</scope>
    <source>
        <strain evidence="14 15">FSC1006</strain>
    </source>
</reference>
<dbReference type="PANTHER" id="PTHR10344">
    <property type="entry name" value="THYMIDYLATE KINASE"/>
    <property type="match status" value="1"/>
</dbReference>
<dbReference type="PANTHER" id="PTHR10344:SF4">
    <property type="entry name" value="UMP-CMP KINASE 2, MITOCHONDRIAL"/>
    <property type="match status" value="1"/>
</dbReference>
<dbReference type="EMBL" id="CP009574">
    <property type="protein sequence ID" value="AIT09431.1"/>
    <property type="molecule type" value="Genomic_DNA"/>
</dbReference>
<dbReference type="SUPFAM" id="SSF52540">
    <property type="entry name" value="P-loop containing nucleoside triphosphate hydrolases"/>
    <property type="match status" value="1"/>
</dbReference>
<evidence type="ECO:0000313" key="14">
    <source>
        <dbReference type="EMBL" id="AIT09431.1"/>
    </source>
</evidence>
<dbReference type="NCBIfam" id="TIGR00041">
    <property type="entry name" value="DTMP_kinase"/>
    <property type="match status" value="1"/>
</dbReference>
<evidence type="ECO:0000256" key="6">
    <source>
        <dbReference type="ARBA" id="ARBA00022741"/>
    </source>
</evidence>
<keyword evidence="6 12" id="KW-0547">Nucleotide-binding</keyword>
<protein>
    <recommendedName>
        <fullName evidence="3 12">Thymidylate kinase</fullName>
        <ecNumber evidence="2 12">2.7.4.9</ecNumber>
    </recommendedName>
    <alternativeName>
        <fullName evidence="9 12">dTMP kinase</fullName>
    </alternativeName>
</protein>
<dbReference type="Proteomes" id="UP000029672">
    <property type="component" value="Chromosome"/>
</dbReference>
<dbReference type="Pfam" id="PF02223">
    <property type="entry name" value="Thymidylate_kin"/>
    <property type="match status" value="1"/>
</dbReference>
<keyword evidence="4 12" id="KW-0808">Transferase</keyword>
<dbReference type="GO" id="GO:0004798">
    <property type="term" value="F:dTMP kinase activity"/>
    <property type="evidence" value="ECO:0007669"/>
    <property type="project" value="UniProtKB-UniRule"/>
</dbReference>
<dbReference type="HAMAP" id="MF_00165">
    <property type="entry name" value="Thymidylate_kinase"/>
    <property type="match status" value="1"/>
</dbReference>
<dbReference type="InterPro" id="IPR027417">
    <property type="entry name" value="P-loop_NTPase"/>
</dbReference>
<dbReference type="InterPro" id="IPR039430">
    <property type="entry name" value="Thymidylate_kin-like_dom"/>
</dbReference>
<evidence type="ECO:0000256" key="7">
    <source>
        <dbReference type="ARBA" id="ARBA00022777"/>
    </source>
</evidence>
<dbReference type="CDD" id="cd01672">
    <property type="entry name" value="TMPK"/>
    <property type="match status" value="1"/>
</dbReference>
<dbReference type="STRING" id="1547445.LO80_05270"/>
<comment type="similarity">
    <text evidence="1 12">Belongs to the thymidylate kinase family.</text>
</comment>
<keyword evidence="15" id="KW-1185">Reference proteome</keyword>
<dbReference type="OrthoDB" id="9774907at2"/>
<evidence type="ECO:0000256" key="1">
    <source>
        <dbReference type="ARBA" id="ARBA00009776"/>
    </source>
</evidence>
<gene>
    <name evidence="12" type="primary">tmk</name>
    <name evidence="14" type="ORF">LO80_05270</name>
</gene>
<dbReference type="Gene3D" id="3.40.50.300">
    <property type="entry name" value="P-loop containing nucleotide triphosphate hydrolases"/>
    <property type="match status" value="1"/>
</dbReference>
<evidence type="ECO:0000259" key="13">
    <source>
        <dbReference type="Pfam" id="PF02223"/>
    </source>
</evidence>
<evidence type="ECO:0000256" key="8">
    <source>
        <dbReference type="ARBA" id="ARBA00022840"/>
    </source>
</evidence>
<feature type="binding site" evidence="12">
    <location>
        <begin position="10"/>
        <end position="17"/>
    </location>
    <ligand>
        <name>ATP</name>
        <dbReference type="ChEBI" id="CHEBI:30616"/>
    </ligand>
</feature>
<dbReference type="GO" id="GO:0005829">
    <property type="term" value="C:cytosol"/>
    <property type="evidence" value="ECO:0007669"/>
    <property type="project" value="TreeGrafter"/>
</dbReference>
<evidence type="ECO:0000256" key="4">
    <source>
        <dbReference type="ARBA" id="ARBA00022679"/>
    </source>
</evidence>
<keyword evidence="8 12" id="KW-0067">ATP-binding</keyword>
<dbReference type="GO" id="GO:0006233">
    <property type="term" value="P:dTDP biosynthetic process"/>
    <property type="evidence" value="ECO:0007669"/>
    <property type="project" value="InterPro"/>
</dbReference>
<dbReference type="GO" id="GO:0006227">
    <property type="term" value="P:dUDP biosynthetic process"/>
    <property type="evidence" value="ECO:0007669"/>
    <property type="project" value="TreeGrafter"/>
</dbReference>
<evidence type="ECO:0000256" key="10">
    <source>
        <dbReference type="ARBA" id="ARBA00048743"/>
    </source>
</evidence>
<evidence type="ECO:0000256" key="9">
    <source>
        <dbReference type="ARBA" id="ARBA00029962"/>
    </source>
</evidence>
<dbReference type="HOGENOM" id="CLU_049131_0_1_6"/>
<proteinExistence type="inferred from homology"/>
<dbReference type="FunFam" id="3.40.50.300:FF:000225">
    <property type="entry name" value="Thymidylate kinase"/>
    <property type="match status" value="1"/>
</dbReference>
<accession>A0A097EPE3</accession>
<comment type="function">
    <text evidence="11 12">Phosphorylation of dTMP to form dTDP in both de novo and salvage pathways of dTTP synthesis.</text>
</comment>
<dbReference type="InterPro" id="IPR018094">
    <property type="entry name" value="Thymidylate_kinase"/>
</dbReference>